<reference evidence="3 4" key="1">
    <citation type="submission" date="2023-04" db="EMBL/GenBank/DDBJ databases">
        <title>Streptomyces chengmaiensis sp. nov. isolated from the stem of mangrove plant in Hainan.</title>
        <authorList>
            <person name="Huang X."/>
            <person name="Zhou S."/>
            <person name="Chu X."/>
            <person name="Xie Y."/>
            <person name="Lin Y."/>
        </authorList>
    </citation>
    <scope>NUCLEOTIDE SEQUENCE [LARGE SCALE GENOMIC DNA]</scope>
    <source>
        <strain evidence="3 4">HNM0663</strain>
    </source>
</reference>
<dbReference type="EMBL" id="JARWBG010000013">
    <property type="protein sequence ID" value="MDH2389853.1"/>
    <property type="molecule type" value="Genomic_DNA"/>
</dbReference>
<evidence type="ECO:0000313" key="4">
    <source>
        <dbReference type="Proteomes" id="UP001223144"/>
    </source>
</evidence>
<feature type="region of interest" description="Disordered" evidence="1">
    <location>
        <begin position="162"/>
        <end position="186"/>
    </location>
</feature>
<evidence type="ECO:0000313" key="3">
    <source>
        <dbReference type="EMBL" id="MDH2389853.1"/>
    </source>
</evidence>
<keyword evidence="2" id="KW-0472">Membrane</keyword>
<evidence type="ECO:0000256" key="1">
    <source>
        <dbReference type="SAM" id="MobiDB-lite"/>
    </source>
</evidence>
<keyword evidence="4" id="KW-1185">Reference proteome</keyword>
<proteinExistence type="predicted"/>
<dbReference type="RefSeq" id="WP_279928180.1">
    <property type="nucleotide sequence ID" value="NZ_JARWBG010000013.1"/>
</dbReference>
<feature type="compositionally biased region" description="Basic residues" evidence="1">
    <location>
        <begin position="176"/>
        <end position="186"/>
    </location>
</feature>
<sequence>MRTLPTARREPGRDAMRKDSRPAGPGRGGPARVDLSLRLLPPAAGCCALAATLLPAATELRIAPVAVFLLAGPGAALVRLCRPVLARHQAVRPAESWDGGFERDSRRLEQLALAVSLSVSASVLCATALLAVGAFSGLRVLLLLTALTAAAACSPKLRVASKTVDVPKPAEPTAVQKKKKKPKGAP</sequence>
<keyword evidence="2" id="KW-0812">Transmembrane</keyword>
<accession>A0ABT6HNL8</accession>
<feature type="region of interest" description="Disordered" evidence="1">
    <location>
        <begin position="1"/>
        <end position="30"/>
    </location>
</feature>
<gene>
    <name evidence="3" type="ORF">QCN29_13825</name>
</gene>
<organism evidence="3 4">
    <name type="scientific">Streptomyces chengmaiensis</name>
    <dbReference type="NCBI Taxonomy" id="3040919"/>
    <lineage>
        <taxon>Bacteria</taxon>
        <taxon>Bacillati</taxon>
        <taxon>Actinomycetota</taxon>
        <taxon>Actinomycetes</taxon>
        <taxon>Kitasatosporales</taxon>
        <taxon>Streptomycetaceae</taxon>
        <taxon>Streptomyces</taxon>
    </lineage>
</organism>
<evidence type="ECO:0008006" key="5">
    <source>
        <dbReference type="Google" id="ProtNLM"/>
    </source>
</evidence>
<comment type="caution">
    <text evidence="3">The sequence shown here is derived from an EMBL/GenBank/DDBJ whole genome shotgun (WGS) entry which is preliminary data.</text>
</comment>
<name>A0ABT6HNL8_9ACTN</name>
<feature type="transmembrane region" description="Helical" evidence="2">
    <location>
        <begin position="111"/>
        <end position="131"/>
    </location>
</feature>
<feature type="compositionally biased region" description="Basic and acidic residues" evidence="1">
    <location>
        <begin position="7"/>
        <end position="21"/>
    </location>
</feature>
<protein>
    <recommendedName>
        <fullName evidence="5">Integral membrane protein</fullName>
    </recommendedName>
</protein>
<dbReference type="Proteomes" id="UP001223144">
    <property type="component" value="Unassembled WGS sequence"/>
</dbReference>
<keyword evidence="2" id="KW-1133">Transmembrane helix</keyword>
<evidence type="ECO:0000256" key="2">
    <source>
        <dbReference type="SAM" id="Phobius"/>
    </source>
</evidence>